<sequence length="92" mass="10124">MRTGSLAFIGLVRSPEYRLESPASGRVYFWLIAPPLLIDEHARTGAGAISRAWRVLCVEIEVWAIVFRRCEPSGKPVSLADQSALAFFAMSG</sequence>
<name>A0ABQ1XWJ2_9PROT</name>
<evidence type="ECO:0000313" key="1">
    <source>
        <dbReference type="EMBL" id="GGH05306.1"/>
    </source>
</evidence>
<keyword evidence="2" id="KW-1185">Reference proteome</keyword>
<protein>
    <submittedName>
        <fullName evidence="1">Uncharacterized protein</fullName>
    </submittedName>
</protein>
<dbReference type="Proteomes" id="UP000648722">
    <property type="component" value="Unassembled WGS sequence"/>
</dbReference>
<proteinExistence type="predicted"/>
<evidence type="ECO:0000313" key="2">
    <source>
        <dbReference type="Proteomes" id="UP000648722"/>
    </source>
</evidence>
<gene>
    <name evidence="1" type="ORF">GCM10007420_22240</name>
</gene>
<organism evidence="1 2">
    <name type="scientific">Glycocaulis albus</name>
    <dbReference type="NCBI Taxonomy" id="1382801"/>
    <lineage>
        <taxon>Bacteria</taxon>
        <taxon>Pseudomonadati</taxon>
        <taxon>Pseudomonadota</taxon>
        <taxon>Alphaproteobacteria</taxon>
        <taxon>Maricaulales</taxon>
        <taxon>Maricaulaceae</taxon>
        <taxon>Glycocaulis</taxon>
    </lineage>
</organism>
<comment type="caution">
    <text evidence="1">The sequence shown here is derived from an EMBL/GenBank/DDBJ whole genome shotgun (WGS) entry which is preliminary data.</text>
</comment>
<reference evidence="2" key="1">
    <citation type="journal article" date="2019" name="Int. J. Syst. Evol. Microbiol.">
        <title>The Global Catalogue of Microorganisms (GCM) 10K type strain sequencing project: providing services to taxonomists for standard genome sequencing and annotation.</title>
        <authorList>
            <consortium name="The Broad Institute Genomics Platform"/>
            <consortium name="The Broad Institute Genome Sequencing Center for Infectious Disease"/>
            <person name="Wu L."/>
            <person name="Ma J."/>
        </authorList>
    </citation>
    <scope>NUCLEOTIDE SEQUENCE [LARGE SCALE GENOMIC DNA]</scope>
    <source>
        <strain evidence="2">CGMCC 1.12766</strain>
    </source>
</reference>
<accession>A0ABQ1XWJ2</accession>
<dbReference type="EMBL" id="BMFS01000010">
    <property type="protein sequence ID" value="GGH05306.1"/>
    <property type="molecule type" value="Genomic_DNA"/>
</dbReference>